<dbReference type="EMBL" id="MAMP01000015">
    <property type="protein sequence ID" value="OES45458.1"/>
    <property type="molecule type" value="Genomic_DNA"/>
</dbReference>
<evidence type="ECO:0000313" key="2">
    <source>
        <dbReference type="Proteomes" id="UP000095658"/>
    </source>
</evidence>
<dbReference type="AlphaFoldDB" id="A0A1E7DRZ4"/>
<evidence type="ECO:0000313" key="1">
    <source>
        <dbReference type="EMBL" id="OES45458.1"/>
    </source>
</evidence>
<dbReference type="RefSeq" id="WP_069937914.1">
    <property type="nucleotide sequence ID" value="NZ_MAMP01000015.1"/>
</dbReference>
<gene>
    <name evidence="1" type="ORF">BA724_17565</name>
</gene>
<keyword evidence="2" id="KW-1185">Reference proteome</keyword>
<comment type="caution">
    <text evidence="1">The sequence shown here is derived from an EMBL/GenBank/DDBJ whole genome shotgun (WGS) entry which is preliminary data.</text>
</comment>
<dbReference type="Proteomes" id="UP000095658">
    <property type="component" value="Unassembled WGS sequence"/>
</dbReference>
<accession>A0A1E7DRZ4</accession>
<protein>
    <submittedName>
        <fullName evidence="1">Uncharacterized protein</fullName>
    </submittedName>
</protein>
<reference evidence="1 2" key="1">
    <citation type="submission" date="2016-06" db="EMBL/GenBank/DDBJ databases">
        <title>Domibacillus iocasae genome sequencing.</title>
        <authorList>
            <person name="Verma A."/>
            <person name="Pal Y."/>
            <person name="Ojha A.K."/>
            <person name="Krishnamurthi S."/>
        </authorList>
    </citation>
    <scope>NUCLEOTIDE SEQUENCE [LARGE SCALE GENOMIC DNA]</scope>
    <source>
        <strain evidence="1 2">DSM 29979</strain>
    </source>
</reference>
<name>A0A1E7DRZ4_9BACI</name>
<organism evidence="1 2">
    <name type="scientific">Domibacillus iocasae</name>
    <dbReference type="NCBI Taxonomy" id="1714016"/>
    <lineage>
        <taxon>Bacteria</taxon>
        <taxon>Bacillati</taxon>
        <taxon>Bacillota</taxon>
        <taxon>Bacilli</taxon>
        <taxon>Bacillales</taxon>
        <taxon>Bacillaceae</taxon>
        <taxon>Domibacillus</taxon>
    </lineage>
</organism>
<sequence>MEAKPYVLKYGEQYLRSNKGTGSVHLTSRLVEADHFKSQKSARIFVRSLMANSKGYMIDSKIKVNNVKIFQ</sequence>
<dbReference type="OrthoDB" id="9909900at2"/>
<proteinExistence type="predicted"/>